<comment type="caution">
    <text evidence="1">The sequence shown here is derived from an EMBL/GenBank/DDBJ whole genome shotgun (WGS) entry which is preliminary data.</text>
</comment>
<protein>
    <submittedName>
        <fullName evidence="1">Uncharacterized protein</fullName>
    </submittedName>
</protein>
<dbReference type="KEGG" id="crq:GCK72_025096"/>
<dbReference type="GeneID" id="78777877"/>
<proteinExistence type="predicted"/>
<reference evidence="1 2" key="1">
    <citation type="submission" date="2019-12" db="EMBL/GenBank/DDBJ databases">
        <title>Chromosome-level assembly of the Caenorhabditis remanei genome.</title>
        <authorList>
            <person name="Teterina A.A."/>
            <person name="Willis J.H."/>
            <person name="Phillips P.C."/>
        </authorList>
    </citation>
    <scope>NUCLEOTIDE SEQUENCE [LARGE SCALE GENOMIC DNA]</scope>
    <source>
        <strain evidence="1 2">PX506</strain>
        <tissue evidence="1">Whole organism</tissue>
    </source>
</reference>
<organism evidence="1 2">
    <name type="scientific">Caenorhabditis remanei</name>
    <name type="common">Caenorhabditis vulgaris</name>
    <dbReference type="NCBI Taxonomy" id="31234"/>
    <lineage>
        <taxon>Eukaryota</taxon>
        <taxon>Metazoa</taxon>
        <taxon>Ecdysozoa</taxon>
        <taxon>Nematoda</taxon>
        <taxon>Chromadorea</taxon>
        <taxon>Rhabditida</taxon>
        <taxon>Rhabditina</taxon>
        <taxon>Rhabditomorpha</taxon>
        <taxon>Rhabditoidea</taxon>
        <taxon>Rhabditidae</taxon>
        <taxon>Peloderinae</taxon>
        <taxon>Caenorhabditis</taxon>
    </lineage>
</organism>
<dbReference type="EMBL" id="WUAV01000006">
    <property type="protein sequence ID" value="KAF1748629.1"/>
    <property type="molecule type" value="Genomic_DNA"/>
</dbReference>
<name>A0A6A5G270_CAERE</name>
<dbReference type="Proteomes" id="UP000483820">
    <property type="component" value="Chromosome X"/>
</dbReference>
<dbReference type="RefSeq" id="XP_053579758.1">
    <property type="nucleotide sequence ID" value="XM_053736192.1"/>
</dbReference>
<evidence type="ECO:0000313" key="2">
    <source>
        <dbReference type="Proteomes" id="UP000483820"/>
    </source>
</evidence>
<dbReference type="AlphaFoldDB" id="A0A6A5G270"/>
<gene>
    <name evidence="1" type="ORF">GCK72_025096</name>
</gene>
<accession>A0A6A5G270</accession>
<dbReference type="CTD" id="78777877"/>
<evidence type="ECO:0000313" key="1">
    <source>
        <dbReference type="EMBL" id="KAF1748629.1"/>
    </source>
</evidence>
<sequence length="105" mass="10126">MAKLKIPNNSIKSHLDAQVTQAPAAPATSVTPIQQCLVAVPAPAPAAAPPLYWGYAVAAAPAAPAATRVHAVLAASEAPVGQALVAVPAPTPAAAPAPNCGSAAP</sequence>